<proteinExistence type="predicted"/>
<protein>
    <submittedName>
        <fullName evidence="3">Solute carrier family 22 member 6-B-like</fullName>
    </submittedName>
</protein>
<evidence type="ECO:0000313" key="2">
    <source>
        <dbReference type="Proteomes" id="UP000694843"/>
    </source>
</evidence>
<dbReference type="AlphaFoldDB" id="A0A979FX34"/>
<dbReference type="Proteomes" id="UP000694843">
    <property type="component" value="Unplaced"/>
</dbReference>
<feature type="transmembrane region" description="Helical" evidence="1">
    <location>
        <begin position="36"/>
        <end position="61"/>
    </location>
</feature>
<feature type="non-terminal residue" evidence="3">
    <location>
        <position position="171"/>
    </location>
</feature>
<gene>
    <name evidence="3" type="primary">LOC108666915</name>
</gene>
<sequence length="171" mass="19400">MGKDEESLAKEAMDDSEGARLEKLISELGPFGRYQFYVISLSCIGCFMPAMVVVAMTFLAYEPDHRCQIEACEPSLLNTSYSRTFLNFTTPYEASEERWSRCLRYEFQDIDSADRCQASNFGTLTEPCGPGHVFDDRLFKSSIITDFDLWCVSPFYRSLAGMSYMLGMLLG</sequence>
<dbReference type="OMA" id="CHYYERN"/>
<name>A0A979FX34_HYAAZ</name>
<organism evidence="2 3">
    <name type="scientific">Hyalella azteca</name>
    <name type="common">Amphipod</name>
    <dbReference type="NCBI Taxonomy" id="294128"/>
    <lineage>
        <taxon>Eukaryota</taxon>
        <taxon>Metazoa</taxon>
        <taxon>Ecdysozoa</taxon>
        <taxon>Arthropoda</taxon>
        <taxon>Crustacea</taxon>
        <taxon>Multicrustacea</taxon>
        <taxon>Malacostraca</taxon>
        <taxon>Eumalacostraca</taxon>
        <taxon>Peracarida</taxon>
        <taxon>Amphipoda</taxon>
        <taxon>Senticaudata</taxon>
        <taxon>Talitrida</taxon>
        <taxon>Talitroidea</taxon>
        <taxon>Hyalellidae</taxon>
        <taxon>Hyalella</taxon>
    </lineage>
</organism>
<keyword evidence="1" id="KW-1133">Transmembrane helix</keyword>
<dbReference type="KEGG" id="hazt:108666915"/>
<dbReference type="RefSeq" id="XP_047740986.1">
    <property type="nucleotide sequence ID" value="XM_047885030.1"/>
</dbReference>
<reference evidence="3" key="1">
    <citation type="submission" date="2025-08" db="UniProtKB">
        <authorList>
            <consortium name="RefSeq"/>
        </authorList>
    </citation>
    <scope>IDENTIFICATION</scope>
</reference>
<evidence type="ECO:0000313" key="3">
    <source>
        <dbReference type="RefSeq" id="XP_047740986.1"/>
    </source>
</evidence>
<keyword evidence="1" id="KW-0812">Transmembrane</keyword>
<dbReference type="GeneID" id="108666915"/>
<evidence type="ECO:0000256" key="1">
    <source>
        <dbReference type="SAM" id="Phobius"/>
    </source>
</evidence>
<keyword evidence="2" id="KW-1185">Reference proteome</keyword>
<accession>A0A979FX34</accession>
<keyword evidence="1" id="KW-0472">Membrane</keyword>
<dbReference type="OrthoDB" id="2261376at2759"/>